<dbReference type="PANTHER" id="PTHR43900:SF3">
    <property type="entry name" value="GLUTATHIONE S-TRANSFERASE RHO"/>
    <property type="match status" value="1"/>
</dbReference>
<dbReference type="FunFam" id="3.40.30.10:FF:000016">
    <property type="entry name" value="Glutathione S-transferase F2"/>
    <property type="match status" value="1"/>
</dbReference>
<dbReference type="SUPFAM" id="SSF47616">
    <property type="entry name" value="GST C-terminal domain-like"/>
    <property type="match status" value="1"/>
</dbReference>
<dbReference type="CDD" id="cd03053">
    <property type="entry name" value="GST_N_Phi"/>
    <property type="match status" value="1"/>
</dbReference>
<dbReference type="InterPro" id="IPR010987">
    <property type="entry name" value="Glutathione-S-Trfase_C-like"/>
</dbReference>
<dbReference type="InterPro" id="IPR040079">
    <property type="entry name" value="Glutathione_S-Trfase"/>
</dbReference>
<dbReference type="InterPro" id="IPR036282">
    <property type="entry name" value="Glutathione-S-Trfase_C_sf"/>
</dbReference>
<dbReference type="SFLD" id="SFLDG01154">
    <property type="entry name" value="Main.5:_Phi-like"/>
    <property type="match status" value="1"/>
</dbReference>
<dbReference type="EMBL" id="LVLJ01002271">
    <property type="protein sequence ID" value="OAE25988.1"/>
    <property type="molecule type" value="Genomic_DNA"/>
</dbReference>
<feature type="domain" description="GST C-terminal" evidence="6">
    <location>
        <begin position="106"/>
        <end position="246"/>
    </location>
</feature>
<evidence type="ECO:0000259" key="5">
    <source>
        <dbReference type="PROSITE" id="PS50404"/>
    </source>
</evidence>
<keyword evidence="3" id="KW-0808">Transferase</keyword>
<dbReference type="Pfam" id="PF00043">
    <property type="entry name" value="GST_C"/>
    <property type="match status" value="1"/>
</dbReference>
<evidence type="ECO:0000313" key="7">
    <source>
        <dbReference type="EMBL" id="OAE25988.1"/>
    </source>
</evidence>
<dbReference type="GO" id="GO:0006749">
    <property type="term" value="P:glutathione metabolic process"/>
    <property type="evidence" value="ECO:0007669"/>
    <property type="project" value="TreeGrafter"/>
</dbReference>
<keyword evidence="8" id="KW-1185">Reference proteome</keyword>
<evidence type="ECO:0000256" key="3">
    <source>
        <dbReference type="ARBA" id="ARBA00022679"/>
    </source>
</evidence>
<feature type="domain" description="GST N-terminal" evidence="5">
    <location>
        <begin position="17"/>
        <end position="99"/>
    </location>
</feature>
<dbReference type="GO" id="GO:0009636">
    <property type="term" value="P:response to toxic substance"/>
    <property type="evidence" value="ECO:0007669"/>
    <property type="project" value="UniProtKB-ARBA"/>
</dbReference>
<comment type="catalytic activity">
    <reaction evidence="4">
        <text>RX + glutathione = an S-substituted glutathione + a halide anion + H(+)</text>
        <dbReference type="Rhea" id="RHEA:16437"/>
        <dbReference type="ChEBI" id="CHEBI:15378"/>
        <dbReference type="ChEBI" id="CHEBI:16042"/>
        <dbReference type="ChEBI" id="CHEBI:17792"/>
        <dbReference type="ChEBI" id="CHEBI:57925"/>
        <dbReference type="ChEBI" id="CHEBI:90779"/>
        <dbReference type="EC" id="2.5.1.18"/>
    </reaction>
</comment>
<dbReference type="PROSITE" id="PS50404">
    <property type="entry name" value="GST_NTER"/>
    <property type="match status" value="1"/>
</dbReference>
<protein>
    <recommendedName>
        <fullName evidence="2">glutathione transferase</fullName>
        <ecNumber evidence="2">2.5.1.18</ecNumber>
    </recommendedName>
</protein>
<dbReference type="GO" id="GO:0005737">
    <property type="term" value="C:cytoplasm"/>
    <property type="evidence" value="ECO:0007669"/>
    <property type="project" value="TreeGrafter"/>
</dbReference>
<sequence length="271" mass="30099">MSCEHDHDMATASSVVPKVKLFGAPYSTCTSRVIMCLMEKQVDYDLQVVDIAKTQDHKKPEFLAMQPFGMIPVLQDKDIQVFESRAIVRYIARKHEGHGTPLYGTSEKDRAMVEQWLEVEAQNYNPAIAPAVWHLVHAPLFGQQGDPAIAATSLQKLEKVLDVYEGVLSKSKYLAGDFFSLADLSHIPFTHYLINDGGKAQLISAGDRKQGCSVCNMMSLKVVKTYDLQKFRVNVGDVVAQLDPEGRASDGRLIVDSISRVIPKRPCSGFQ</sequence>
<comment type="caution">
    <text evidence="7">The sequence shown here is derived from an EMBL/GenBank/DDBJ whole genome shotgun (WGS) entry which is preliminary data.</text>
</comment>
<dbReference type="InterPro" id="IPR036249">
    <property type="entry name" value="Thioredoxin-like_sf"/>
</dbReference>
<dbReference type="PANTHER" id="PTHR43900">
    <property type="entry name" value="GLUTATHIONE S-TRANSFERASE RHO"/>
    <property type="match status" value="1"/>
</dbReference>
<evidence type="ECO:0000313" key="8">
    <source>
        <dbReference type="Proteomes" id="UP000077202"/>
    </source>
</evidence>
<organism evidence="7 8">
    <name type="scientific">Marchantia polymorpha subsp. ruderalis</name>
    <dbReference type="NCBI Taxonomy" id="1480154"/>
    <lineage>
        <taxon>Eukaryota</taxon>
        <taxon>Viridiplantae</taxon>
        <taxon>Streptophyta</taxon>
        <taxon>Embryophyta</taxon>
        <taxon>Marchantiophyta</taxon>
        <taxon>Marchantiopsida</taxon>
        <taxon>Marchantiidae</taxon>
        <taxon>Marchantiales</taxon>
        <taxon>Marchantiaceae</taxon>
        <taxon>Marchantia</taxon>
    </lineage>
</organism>
<dbReference type="Pfam" id="PF13409">
    <property type="entry name" value="GST_N_2"/>
    <property type="match status" value="1"/>
</dbReference>
<dbReference type="FunFam" id="1.20.1050.10:FF:000004">
    <property type="entry name" value="Glutathione S-transferase F2"/>
    <property type="match status" value="1"/>
</dbReference>
<evidence type="ECO:0000256" key="2">
    <source>
        <dbReference type="ARBA" id="ARBA00012452"/>
    </source>
</evidence>
<gene>
    <name evidence="7" type="ORF">AXG93_1712s1680</name>
</gene>
<reference evidence="7" key="1">
    <citation type="submission" date="2016-03" db="EMBL/GenBank/DDBJ databases">
        <title>Mechanisms controlling the formation of the plant cell surface in tip-growing cells are functionally conserved among land plants.</title>
        <authorList>
            <person name="Honkanen S."/>
            <person name="Jones V.A."/>
            <person name="Morieri G."/>
            <person name="Champion C."/>
            <person name="Hetherington A.J."/>
            <person name="Kelly S."/>
            <person name="Saint-Marcoux D."/>
            <person name="Proust H."/>
            <person name="Prescott H."/>
            <person name="Dolan L."/>
        </authorList>
    </citation>
    <scope>NUCLEOTIDE SEQUENCE [LARGE SCALE GENOMIC DNA]</scope>
    <source>
        <tissue evidence="7">Whole gametophyte</tissue>
    </source>
</reference>
<dbReference type="SFLD" id="SFLDG00358">
    <property type="entry name" value="Main_(cytGST)"/>
    <property type="match status" value="1"/>
</dbReference>
<name>A0A176VYW2_MARPO</name>
<proteinExistence type="inferred from homology"/>
<dbReference type="Gene3D" id="1.20.1050.10">
    <property type="match status" value="1"/>
</dbReference>
<dbReference type="PROSITE" id="PS50405">
    <property type="entry name" value="GST_CTER"/>
    <property type="match status" value="1"/>
</dbReference>
<dbReference type="SFLD" id="SFLDS00019">
    <property type="entry name" value="Glutathione_Transferase_(cytos"/>
    <property type="match status" value="1"/>
</dbReference>
<dbReference type="Proteomes" id="UP000077202">
    <property type="component" value="Unassembled WGS sequence"/>
</dbReference>
<dbReference type="InterPro" id="IPR004046">
    <property type="entry name" value="GST_C"/>
</dbReference>
<accession>A0A176VYW2</accession>
<dbReference type="Gene3D" id="3.40.30.10">
    <property type="entry name" value="Glutaredoxin"/>
    <property type="match status" value="1"/>
</dbReference>
<dbReference type="EC" id="2.5.1.18" evidence="2"/>
<dbReference type="AlphaFoldDB" id="A0A176VYW2"/>
<dbReference type="SUPFAM" id="SSF52833">
    <property type="entry name" value="Thioredoxin-like"/>
    <property type="match status" value="1"/>
</dbReference>
<comment type="similarity">
    <text evidence="1">Belongs to the GST superfamily. Phi family.</text>
</comment>
<evidence type="ECO:0000259" key="6">
    <source>
        <dbReference type="PROSITE" id="PS50405"/>
    </source>
</evidence>
<dbReference type="InterPro" id="IPR004045">
    <property type="entry name" value="Glutathione_S-Trfase_N"/>
</dbReference>
<evidence type="ECO:0000256" key="4">
    <source>
        <dbReference type="ARBA" id="ARBA00047960"/>
    </source>
</evidence>
<evidence type="ECO:0000256" key="1">
    <source>
        <dbReference type="ARBA" id="ARBA00010128"/>
    </source>
</evidence>
<dbReference type="GO" id="GO:0043295">
    <property type="term" value="F:glutathione binding"/>
    <property type="evidence" value="ECO:0007669"/>
    <property type="project" value="TreeGrafter"/>
</dbReference>
<dbReference type="GO" id="GO:0004364">
    <property type="term" value="F:glutathione transferase activity"/>
    <property type="evidence" value="ECO:0007669"/>
    <property type="project" value="UniProtKB-EC"/>
</dbReference>